<comment type="similarity">
    <text evidence="1">Belongs to the DCC1 family.</text>
</comment>
<dbReference type="GO" id="GO:0031390">
    <property type="term" value="C:Ctf18 RFC-like complex"/>
    <property type="evidence" value="ECO:0007669"/>
    <property type="project" value="InterPro"/>
</dbReference>
<gene>
    <name evidence="3" type="ORF">P691DRAFT_803234</name>
</gene>
<evidence type="ECO:0000256" key="1">
    <source>
        <dbReference type="ARBA" id="ARBA00007017"/>
    </source>
</evidence>
<evidence type="ECO:0008006" key="5">
    <source>
        <dbReference type="Google" id="ProtNLM"/>
    </source>
</evidence>
<sequence length="378" mass="42213">MPEYDLCFSASATDDAATFKLLELPPELAQLIDTTVQNSSVTFTVKGQPNEDAVLCTQDKTYTLRSVALSNSVLVVTAPSSGSSIDNVNGGEPAVIRDELHEILELLPTVPRLHRLIGLLRGREYDESDETSYSDSQKNPNFYSYQDAKSEIQASDTELERGLKEKRILIINGFLRPISKDYLQNLLEIVLNLLVSLALPHDKVPLDDLVSTLTEDHEVPRTVSIQLMAWFGEIGESEGKWKMDVGAVLKEVGIGILRQHRRDPVAKEAFIAKWKKAVGDTFESSIDLNLLSGNYLVSTTDGKDLLTYFPSAELPVDPAQRFTDLFLARARWKGDDIAPFLLEIALNSKERDKLLLKYCRAITDAQGIWYTSRTQYTG</sequence>
<keyword evidence="2" id="KW-0235">DNA replication</keyword>
<dbReference type="OrthoDB" id="276989at2759"/>
<dbReference type="Proteomes" id="UP000807342">
    <property type="component" value="Unassembled WGS sequence"/>
</dbReference>
<dbReference type="GO" id="GO:0000775">
    <property type="term" value="C:chromosome, centromeric region"/>
    <property type="evidence" value="ECO:0007669"/>
    <property type="project" value="TreeGrafter"/>
</dbReference>
<dbReference type="GO" id="GO:0006260">
    <property type="term" value="P:DNA replication"/>
    <property type="evidence" value="ECO:0007669"/>
    <property type="project" value="UniProtKB-KW"/>
</dbReference>
<dbReference type="AlphaFoldDB" id="A0A9P5XCT4"/>
<keyword evidence="4" id="KW-1185">Reference proteome</keyword>
<evidence type="ECO:0000256" key="2">
    <source>
        <dbReference type="ARBA" id="ARBA00022705"/>
    </source>
</evidence>
<name>A0A9P5XCT4_9AGAR</name>
<proteinExistence type="inferred from homology"/>
<dbReference type="EMBL" id="MU151222">
    <property type="protein sequence ID" value="KAF9446941.1"/>
    <property type="molecule type" value="Genomic_DNA"/>
</dbReference>
<dbReference type="PANTHER" id="PTHR13395">
    <property type="entry name" value="SISTER CHROMATID COHESION PROTEIN DCC1-RELATED"/>
    <property type="match status" value="1"/>
</dbReference>
<dbReference type="PANTHER" id="PTHR13395:SF6">
    <property type="entry name" value="SISTER CHROMATID COHESION PROTEIN DCC1"/>
    <property type="match status" value="1"/>
</dbReference>
<protein>
    <recommendedName>
        <fullName evidence="5">Sister chromatid cohesion protein DCC1</fullName>
    </recommendedName>
</protein>
<organism evidence="3 4">
    <name type="scientific">Macrolepiota fuliginosa MF-IS2</name>
    <dbReference type="NCBI Taxonomy" id="1400762"/>
    <lineage>
        <taxon>Eukaryota</taxon>
        <taxon>Fungi</taxon>
        <taxon>Dikarya</taxon>
        <taxon>Basidiomycota</taxon>
        <taxon>Agaricomycotina</taxon>
        <taxon>Agaricomycetes</taxon>
        <taxon>Agaricomycetidae</taxon>
        <taxon>Agaricales</taxon>
        <taxon>Agaricineae</taxon>
        <taxon>Agaricaceae</taxon>
        <taxon>Macrolepiota</taxon>
    </lineage>
</organism>
<evidence type="ECO:0000313" key="4">
    <source>
        <dbReference type="Proteomes" id="UP000807342"/>
    </source>
</evidence>
<dbReference type="InterPro" id="IPR019128">
    <property type="entry name" value="Dcc1"/>
</dbReference>
<dbReference type="GO" id="GO:0034088">
    <property type="term" value="P:maintenance of mitotic sister chromatid cohesion"/>
    <property type="evidence" value="ECO:0007669"/>
    <property type="project" value="TreeGrafter"/>
</dbReference>
<evidence type="ECO:0000313" key="3">
    <source>
        <dbReference type="EMBL" id="KAF9446941.1"/>
    </source>
</evidence>
<dbReference type="GO" id="GO:0000785">
    <property type="term" value="C:chromatin"/>
    <property type="evidence" value="ECO:0007669"/>
    <property type="project" value="TreeGrafter"/>
</dbReference>
<dbReference type="Pfam" id="PF09724">
    <property type="entry name" value="Dcc1"/>
    <property type="match status" value="1"/>
</dbReference>
<accession>A0A9P5XCT4</accession>
<comment type="caution">
    <text evidence="3">The sequence shown here is derived from an EMBL/GenBank/DDBJ whole genome shotgun (WGS) entry which is preliminary data.</text>
</comment>
<reference evidence="3" key="1">
    <citation type="submission" date="2020-11" db="EMBL/GenBank/DDBJ databases">
        <authorList>
            <consortium name="DOE Joint Genome Institute"/>
            <person name="Ahrendt S."/>
            <person name="Riley R."/>
            <person name="Andreopoulos W."/>
            <person name="Labutti K."/>
            <person name="Pangilinan J."/>
            <person name="Ruiz-Duenas F.J."/>
            <person name="Barrasa J.M."/>
            <person name="Sanchez-Garcia M."/>
            <person name="Camarero S."/>
            <person name="Miyauchi S."/>
            <person name="Serrano A."/>
            <person name="Linde D."/>
            <person name="Babiker R."/>
            <person name="Drula E."/>
            <person name="Ayuso-Fernandez I."/>
            <person name="Pacheco R."/>
            <person name="Padilla G."/>
            <person name="Ferreira P."/>
            <person name="Barriuso J."/>
            <person name="Kellner H."/>
            <person name="Castanera R."/>
            <person name="Alfaro M."/>
            <person name="Ramirez L."/>
            <person name="Pisabarro A.G."/>
            <person name="Kuo A."/>
            <person name="Tritt A."/>
            <person name="Lipzen A."/>
            <person name="He G."/>
            <person name="Yan M."/>
            <person name="Ng V."/>
            <person name="Cullen D."/>
            <person name="Martin F."/>
            <person name="Rosso M.-N."/>
            <person name="Henrissat B."/>
            <person name="Hibbett D."/>
            <person name="Martinez A.T."/>
            <person name="Grigoriev I.V."/>
        </authorList>
    </citation>
    <scope>NUCLEOTIDE SEQUENCE</scope>
    <source>
        <strain evidence="3">MF-IS2</strain>
    </source>
</reference>